<evidence type="ECO:0000313" key="6">
    <source>
        <dbReference type="Proteomes" id="UP000241764"/>
    </source>
</evidence>
<dbReference type="SUPFAM" id="SSF160909">
    <property type="entry name" value="ATP12-like"/>
    <property type="match status" value="1"/>
</dbReference>
<dbReference type="Gene3D" id="3.30.2180.10">
    <property type="entry name" value="ATP12-like"/>
    <property type="match status" value="1"/>
</dbReference>
<dbReference type="Gene3D" id="1.10.3580.10">
    <property type="entry name" value="ATP12 ATPase"/>
    <property type="match status" value="1"/>
</dbReference>
<reference evidence="6" key="1">
    <citation type="submission" date="2017-11" db="EMBL/GenBank/DDBJ databases">
        <authorList>
            <person name="Kuznetsova I."/>
            <person name="Sazanova A."/>
            <person name="Chirak E."/>
            <person name="Safronova V."/>
            <person name="Willems A."/>
        </authorList>
    </citation>
    <scope>NUCLEOTIDE SEQUENCE [LARGE SCALE GENOMIC DNA]</scope>
    <source>
        <strain evidence="6">CCBAU 03422</strain>
    </source>
</reference>
<feature type="region of interest" description="Disordered" evidence="4">
    <location>
        <begin position="1"/>
        <end position="20"/>
    </location>
</feature>
<evidence type="ECO:0000256" key="3">
    <source>
        <dbReference type="ARBA" id="ARBA00023186"/>
    </source>
</evidence>
<dbReference type="GO" id="GO:0043461">
    <property type="term" value="P:proton-transporting ATP synthase complex assembly"/>
    <property type="evidence" value="ECO:0007669"/>
    <property type="project" value="InterPro"/>
</dbReference>
<accession>A0A2P7BIU2</accession>
<keyword evidence="3" id="KW-0143">Chaperone</keyword>
<dbReference type="Proteomes" id="UP000241764">
    <property type="component" value="Unassembled WGS sequence"/>
</dbReference>
<dbReference type="RefSeq" id="WP_106663234.1">
    <property type="nucleotide sequence ID" value="NZ_PGGM01000002.1"/>
</dbReference>
<keyword evidence="6" id="KW-1185">Reference proteome</keyword>
<evidence type="ECO:0000256" key="4">
    <source>
        <dbReference type="SAM" id="MobiDB-lite"/>
    </source>
</evidence>
<feature type="compositionally biased region" description="Basic and acidic residues" evidence="4">
    <location>
        <begin position="10"/>
        <end position="20"/>
    </location>
</feature>
<dbReference type="OrthoDB" id="9797825at2"/>
<evidence type="ECO:0000256" key="1">
    <source>
        <dbReference type="ARBA" id="ARBA00008231"/>
    </source>
</evidence>
<sequence length="264" mass="29039">MRNDLFNMDAKQDLSDPDPVRRAQIQSKLPLPKRFYKEAAVAEREGKFAIELDGRVVKTPARQNLCLPTRAAAQLIADEFSAQEKEIDPARMPATRLANTAIDGIVNDPQAVLEDVLRFASSDMLCYRAGSPERLVNRQTELWDPIIEWAASALGARFVLAEGVMHVEQPREALGAFSVHLGGFSDPFAIAALHMITTLTGSAILALAVAKGEISGEQAWKLAHVDEDWTIEHWGEDAEAAARRAVREHEMMAAVKMLEAVSSL</sequence>
<dbReference type="InterPro" id="IPR011419">
    <property type="entry name" value="ATP12_ATP_synth-F1-assembly"/>
</dbReference>
<dbReference type="PANTHER" id="PTHR21013:SF10">
    <property type="entry name" value="ATP SYNTHASE MITOCHONDRIAL F1 COMPLEX ASSEMBLY FACTOR 2"/>
    <property type="match status" value="1"/>
</dbReference>
<gene>
    <name evidence="5" type="ORF">CU103_07475</name>
</gene>
<evidence type="ECO:0000313" key="5">
    <source>
        <dbReference type="EMBL" id="PSH66387.1"/>
    </source>
</evidence>
<dbReference type="EMBL" id="PGGM01000002">
    <property type="protein sequence ID" value="PSH66387.1"/>
    <property type="molecule type" value="Genomic_DNA"/>
</dbReference>
<proteinExistence type="inferred from homology"/>
<comment type="caution">
    <text evidence="5">The sequence shown here is derived from an EMBL/GenBank/DDBJ whole genome shotgun (WGS) entry which is preliminary data.</text>
</comment>
<evidence type="ECO:0000256" key="2">
    <source>
        <dbReference type="ARBA" id="ARBA00022946"/>
    </source>
</evidence>
<dbReference type="Pfam" id="PF07542">
    <property type="entry name" value="ATP12"/>
    <property type="match status" value="1"/>
</dbReference>
<organism evidence="5 6">
    <name type="scientific">Phyllobacterium sophorae</name>
    <dbReference type="NCBI Taxonomy" id="1520277"/>
    <lineage>
        <taxon>Bacteria</taxon>
        <taxon>Pseudomonadati</taxon>
        <taxon>Pseudomonadota</taxon>
        <taxon>Alphaproteobacteria</taxon>
        <taxon>Hyphomicrobiales</taxon>
        <taxon>Phyllobacteriaceae</taxon>
        <taxon>Phyllobacterium</taxon>
    </lineage>
</organism>
<protein>
    <submittedName>
        <fullName evidence="5">ATPase</fullName>
    </submittedName>
</protein>
<comment type="similarity">
    <text evidence="1">Belongs to the ATP12 family.</text>
</comment>
<name>A0A2P7BIU2_9HYPH</name>
<dbReference type="PANTHER" id="PTHR21013">
    <property type="entry name" value="ATP SYNTHASE MITOCHONDRIAL F1 COMPLEX ASSEMBLY FACTOR 2/ATP12 PROTEIN, MITOCHONDRIAL PRECURSOR"/>
    <property type="match status" value="1"/>
</dbReference>
<dbReference type="InterPro" id="IPR023335">
    <property type="entry name" value="ATP12_ortho_dom_sf"/>
</dbReference>
<dbReference type="InterPro" id="IPR042272">
    <property type="entry name" value="ATP12_ATP_synth-F1-assembly_N"/>
</dbReference>
<keyword evidence="2" id="KW-0809">Transit peptide</keyword>
<dbReference type="AlphaFoldDB" id="A0A2P7BIU2"/>